<keyword evidence="2" id="KW-1185">Reference proteome</keyword>
<evidence type="ECO:0000313" key="2">
    <source>
        <dbReference type="Proteomes" id="UP001614391"/>
    </source>
</evidence>
<dbReference type="RefSeq" id="WP_399621736.1">
    <property type="nucleotide sequence ID" value="NZ_JBITYT010000023.1"/>
</dbReference>
<protein>
    <submittedName>
        <fullName evidence="1">Uncharacterized protein</fullName>
    </submittedName>
</protein>
<dbReference type="Proteomes" id="UP001614391">
    <property type="component" value="Unassembled WGS sequence"/>
</dbReference>
<evidence type="ECO:0000313" key="1">
    <source>
        <dbReference type="EMBL" id="MFI9123886.1"/>
    </source>
</evidence>
<accession>A0ABW8D4F4</accession>
<name>A0ABW8D4F4_STRBI</name>
<sequence length="127" mass="13406">MVTLFLAAELTAFRQVTTSAETYTLAHELTLDALKGEVGDRISDPPQPGIKSLALSVAARLLTNPGGVRSESAGGMAISYADAQTGVILTEDERRRLRRSVGIASGAGMLDIAPEDVAPSVRVWRAL</sequence>
<proteinExistence type="predicted"/>
<reference evidence="1 2" key="1">
    <citation type="submission" date="2024-10" db="EMBL/GenBank/DDBJ databases">
        <title>The Natural Products Discovery Center: Release of the First 8490 Sequenced Strains for Exploring Actinobacteria Biosynthetic Diversity.</title>
        <authorList>
            <person name="Kalkreuter E."/>
            <person name="Kautsar S.A."/>
            <person name="Yang D."/>
            <person name="Bader C.D."/>
            <person name="Teijaro C.N."/>
            <person name="Fluegel L."/>
            <person name="Davis C.M."/>
            <person name="Simpson J.R."/>
            <person name="Lauterbach L."/>
            <person name="Steele A.D."/>
            <person name="Gui C."/>
            <person name="Meng S."/>
            <person name="Li G."/>
            <person name="Viehrig K."/>
            <person name="Ye F."/>
            <person name="Su P."/>
            <person name="Kiefer A.F."/>
            <person name="Nichols A."/>
            <person name="Cepeda A.J."/>
            <person name="Yan W."/>
            <person name="Fan B."/>
            <person name="Jiang Y."/>
            <person name="Adhikari A."/>
            <person name="Zheng C.-J."/>
            <person name="Schuster L."/>
            <person name="Cowan T.M."/>
            <person name="Smanski M.J."/>
            <person name="Chevrette M.G."/>
            <person name="De Carvalho L.P.S."/>
            <person name="Shen B."/>
        </authorList>
    </citation>
    <scope>NUCLEOTIDE SEQUENCE [LARGE SCALE GENOMIC DNA]</scope>
    <source>
        <strain evidence="1 2">NPDC053346</strain>
    </source>
</reference>
<dbReference type="EMBL" id="JBITYT010000023">
    <property type="protein sequence ID" value="MFI9123886.1"/>
    <property type="molecule type" value="Genomic_DNA"/>
</dbReference>
<comment type="caution">
    <text evidence="1">The sequence shown here is derived from an EMBL/GenBank/DDBJ whole genome shotgun (WGS) entry which is preliminary data.</text>
</comment>
<gene>
    <name evidence="1" type="ORF">ACIGW0_31595</name>
</gene>
<organism evidence="1 2">
    <name type="scientific">Streptomyces bikiniensis</name>
    <dbReference type="NCBI Taxonomy" id="1896"/>
    <lineage>
        <taxon>Bacteria</taxon>
        <taxon>Bacillati</taxon>
        <taxon>Actinomycetota</taxon>
        <taxon>Actinomycetes</taxon>
        <taxon>Kitasatosporales</taxon>
        <taxon>Streptomycetaceae</taxon>
        <taxon>Streptomyces</taxon>
    </lineage>
</organism>